<comment type="similarity">
    <text evidence="2 6">Belongs to the BI1 family.</text>
</comment>
<evidence type="ECO:0000256" key="5">
    <source>
        <dbReference type="ARBA" id="ARBA00023136"/>
    </source>
</evidence>
<sequence>MDFRHKENNVASASYEYYHQGLRSYLVKVYKYMAFALGITGITAYMTASSQGLMSLIYGTPLTWVIMFAPLVFVFFFTAKIHSMNFKTAQMVLGLFAVVMGLSLSWIFISYTGNSITRVFFISASMFGGMALYGNTTHRDLTAFGSFLMMGVIGLVVASLLNIFMQSNAILFATSVLGVIVFSGLTAYDAKTIKDQYYRLGGNNESNVDFLNKIAIMSSLRLYFDFINIFMSLLHLMGSSNRN</sequence>
<dbReference type="PANTHER" id="PTHR23291">
    <property type="entry name" value="BAX INHIBITOR-RELATED"/>
    <property type="match status" value="1"/>
</dbReference>
<evidence type="ECO:0000313" key="8">
    <source>
        <dbReference type="Proteomes" id="UP000018951"/>
    </source>
</evidence>
<dbReference type="CDD" id="cd10432">
    <property type="entry name" value="BI-1-like_bacterial"/>
    <property type="match status" value="1"/>
</dbReference>
<dbReference type="PANTHER" id="PTHR23291:SF50">
    <property type="entry name" value="PROTEIN LIFEGUARD 4"/>
    <property type="match status" value="1"/>
</dbReference>
<dbReference type="Pfam" id="PF01027">
    <property type="entry name" value="Bax1-I"/>
    <property type="match status" value="1"/>
</dbReference>
<evidence type="ECO:0000256" key="3">
    <source>
        <dbReference type="ARBA" id="ARBA00022692"/>
    </source>
</evidence>
<keyword evidence="8" id="KW-1185">Reference proteome</keyword>
<feature type="transmembrane region" description="Helical" evidence="6">
    <location>
        <begin position="141"/>
        <end position="164"/>
    </location>
</feature>
<comment type="subcellular location">
    <subcellularLocation>
        <location evidence="1">Membrane</location>
        <topology evidence="1">Multi-pass membrane protein</topology>
    </subcellularLocation>
</comment>
<dbReference type="Proteomes" id="UP000018951">
    <property type="component" value="Unassembled WGS sequence"/>
</dbReference>
<feature type="transmembrane region" description="Helical" evidence="6">
    <location>
        <begin position="54"/>
        <end position="79"/>
    </location>
</feature>
<evidence type="ECO:0000313" key="7">
    <source>
        <dbReference type="EMBL" id="ETO91543.1"/>
    </source>
</evidence>
<dbReference type="InterPro" id="IPR006214">
    <property type="entry name" value="Bax_inhibitor_1-related"/>
</dbReference>
<protein>
    <submittedName>
        <fullName evidence="7">Aspartyl-tRNA synthetase</fullName>
    </submittedName>
</protein>
<feature type="transmembrane region" description="Helical" evidence="6">
    <location>
        <begin position="115"/>
        <end position="134"/>
    </location>
</feature>
<accession>W2V255</accession>
<keyword evidence="3 6" id="KW-0812">Transmembrane</keyword>
<proteinExistence type="inferred from homology"/>
<keyword evidence="5 6" id="KW-0472">Membrane</keyword>
<comment type="caution">
    <text evidence="7">The sequence shown here is derived from an EMBL/GenBank/DDBJ whole genome shotgun (WGS) entry which is preliminary data.</text>
</comment>
<evidence type="ECO:0000256" key="6">
    <source>
        <dbReference type="RuleBase" id="RU004379"/>
    </source>
</evidence>
<dbReference type="GO" id="GO:0004812">
    <property type="term" value="F:aminoacyl-tRNA ligase activity"/>
    <property type="evidence" value="ECO:0007669"/>
    <property type="project" value="UniProtKB-KW"/>
</dbReference>
<evidence type="ECO:0000256" key="1">
    <source>
        <dbReference type="ARBA" id="ARBA00004141"/>
    </source>
</evidence>
<dbReference type="GO" id="GO:0005886">
    <property type="term" value="C:plasma membrane"/>
    <property type="evidence" value="ECO:0007669"/>
    <property type="project" value="TreeGrafter"/>
</dbReference>
<dbReference type="AlphaFoldDB" id="W2V255"/>
<feature type="transmembrane region" description="Helical" evidence="6">
    <location>
        <begin position="170"/>
        <end position="190"/>
    </location>
</feature>
<evidence type="ECO:0000256" key="2">
    <source>
        <dbReference type="ARBA" id="ARBA00010350"/>
    </source>
</evidence>
<feature type="transmembrane region" description="Helical" evidence="6">
    <location>
        <begin position="91"/>
        <end position="109"/>
    </location>
</feature>
<organism evidence="7 8">
    <name type="scientific">Candidatus Xenolissoclinum pacificiensis L6</name>
    <dbReference type="NCBI Taxonomy" id="1401685"/>
    <lineage>
        <taxon>Bacteria</taxon>
        <taxon>Pseudomonadati</taxon>
        <taxon>Pseudomonadota</taxon>
        <taxon>Alphaproteobacteria</taxon>
        <taxon>Rickettsiales</taxon>
        <taxon>Anaplasmataceae</taxon>
        <taxon>Candidatus Xenolissoclinum</taxon>
    </lineage>
</organism>
<keyword evidence="4 6" id="KW-1133">Transmembrane helix</keyword>
<dbReference type="EMBL" id="AXCJ01000003">
    <property type="protein sequence ID" value="ETO91543.1"/>
    <property type="molecule type" value="Genomic_DNA"/>
</dbReference>
<evidence type="ECO:0000256" key="4">
    <source>
        <dbReference type="ARBA" id="ARBA00022989"/>
    </source>
</evidence>
<feature type="transmembrane region" description="Helical" evidence="6">
    <location>
        <begin position="29"/>
        <end position="48"/>
    </location>
</feature>
<gene>
    <name evidence="7" type="primary">aspS</name>
    <name evidence="7" type="ORF">P857_196</name>
</gene>
<name>W2V255_9RICK</name>
<reference evidence="7 8" key="1">
    <citation type="journal article" date="2013" name="PLoS ONE">
        <title>Bacterial endosymbiosis in a chordate host: long-term co-evolution and conservation of secondary metabolism.</title>
        <authorList>
            <person name="Kwan J.C."/>
            <person name="Schmidt E.W."/>
        </authorList>
    </citation>
    <scope>NUCLEOTIDE SEQUENCE [LARGE SCALE GENOMIC DNA]</scope>
    <source>
        <strain evidence="8">L6</strain>
    </source>
</reference>